<comment type="caution">
    <text evidence="1">The sequence shown here is derived from an EMBL/GenBank/DDBJ whole genome shotgun (WGS) entry which is preliminary data.</text>
</comment>
<evidence type="ECO:0000313" key="2">
    <source>
        <dbReference type="Proteomes" id="UP000031599"/>
    </source>
</evidence>
<organism evidence="1 2">
    <name type="scientific">Enhygromyxa salina</name>
    <dbReference type="NCBI Taxonomy" id="215803"/>
    <lineage>
        <taxon>Bacteria</taxon>
        <taxon>Pseudomonadati</taxon>
        <taxon>Myxococcota</taxon>
        <taxon>Polyangia</taxon>
        <taxon>Nannocystales</taxon>
        <taxon>Nannocystaceae</taxon>
        <taxon>Enhygromyxa</taxon>
    </lineage>
</organism>
<dbReference type="AlphaFoldDB" id="A0A0C1ZPW3"/>
<name>A0A0C1ZPW3_9BACT</name>
<sequence length="44" mass="4970">MLQAKTASIVHDDPREAGLEIVEELLEQLERPPDLVNQSLEDRA</sequence>
<reference evidence="1 2" key="1">
    <citation type="submission" date="2014-12" db="EMBL/GenBank/DDBJ databases">
        <title>Genome assembly of Enhygromyxa salina DSM 15201.</title>
        <authorList>
            <person name="Sharma G."/>
            <person name="Subramanian S."/>
        </authorList>
    </citation>
    <scope>NUCLEOTIDE SEQUENCE [LARGE SCALE GENOMIC DNA]</scope>
    <source>
        <strain evidence="1 2">DSM 15201</strain>
    </source>
</reference>
<proteinExistence type="predicted"/>
<evidence type="ECO:0000313" key="1">
    <source>
        <dbReference type="EMBL" id="KIG19639.1"/>
    </source>
</evidence>
<accession>A0A0C1ZPW3</accession>
<gene>
    <name evidence="1" type="ORF">DB30_00148</name>
</gene>
<dbReference type="RefSeq" id="WP_276204313.1">
    <property type="nucleotide sequence ID" value="NZ_JMCC02000001.1"/>
</dbReference>
<dbReference type="Proteomes" id="UP000031599">
    <property type="component" value="Unassembled WGS sequence"/>
</dbReference>
<dbReference type="EMBL" id="JMCC02000001">
    <property type="protein sequence ID" value="KIG19639.1"/>
    <property type="molecule type" value="Genomic_DNA"/>
</dbReference>
<protein>
    <submittedName>
        <fullName evidence="1">Uncharacterized protein</fullName>
    </submittedName>
</protein>